<organism evidence="1 2">
    <name type="scientific">Saccharothrix syringae</name>
    <name type="common">Nocardiopsis syringae</name>
    <dbReference type="NCBI Taxonomy" id="103733"/>
    <lineage>
        <taxon>Bacteria</taxon>
        <taxon>Bacillati</taxon>
        <taxon>Actinomycetota</taxon>
        <taxon>Actinomycetes</taxon>
        <taxon>Pseudonocardiales</taxon>
        <taxon>Pseudonocardiaceae</taxon>
        <taxon>Saccharothrix</taxon>
    </lineage>
</organism>
<evidence type="ECO:0000313" key="2">
    <source>
        <dbReference type="Proteomes" id="UP000325787"/>
    </source>
</evidence>
<dbReference type="SUPFAM" id="SSF48452">
    <property type="entry name" value="TPR-like"/>
    <property type="match status" value="1"/>
</dbReference>
<gene>
    <name evidence="1" type="ORF">EKG83_25130</name>
</gene>
<dbReference type="EMBL" id="CP034550">
    <property type="protein sequence ID" value="QFZ20261.1"/>
    <property type="molecule type" value="Genomic_DNA"/>
</dbReference>
<name>A0A5Q0H1Z8_SACSY</name>
<dbReference type="RefSeq" id="WP_033434256.1">
    <property type="nucleotide sequence ID" value="NZ_CP034550.1"/>
</dbReference>
<evidence type="ECO:0008006" key="3">
    <source>
        <dbReference type="Google" id="ProtNLM"/>
    </source>
</evidence>
<dbReference type="InterPro" id="IPR011990">
    <property type="entry name" value="TPR-like_helical_dom_sf"/>
</dbReference>
<protein>
    <recommendedName>
        <fullName evidence="3">Tetratricopeptide repeat protein</fullName>
    </recommendedName>
</protein>
<dbReference type="OrthoDB" id="3630376at2"/>
<sequence length="213" mass="23266">MIADELLALSRLCRLARWIGVRELAVWRARADGESPLREETFRGYRDALDSLARIDRAMGLLYEVADCLEELLELLILRGRSVDARSAWTLRELGAVMLEAGRPEAALDHLLRADACYGQLDKAIRDARQHAVCLVLAGLAHRGLDQHARADRSFNRALAALLPIAPESAAAVRTLVDVTPVPGELPAVNGLVLVEFGLPAWPLPDLVPAESA</sequence>
<accession>A0A5Q0H1Z8</accession>
<keyword evidence="2" id="KW-1185">Reference proteome</keyword>
<proteinExistence type="predicted"/>
<dbReference type="KEGG" id="ssyi:EKG83_25130"/>
<dbReference type="Proteomes" id="UP000325787">
    <property type="component" value="Chromosome"/>
</dbReference>
<dbReference type="AlphaFoldDB" id="A0A5Q0H1Z8"/>
<evidence type="ECO:0000313" key="1">
    <source>
        <dbReference type="EMBL" id="QFZ20261.1"/>
    </source>
</evidence>
<dbReference type="Gene3D" id="1.25.40.10">
    <property type="entry name" value="Tetratricopeptide repeat domain"/>
    <property type="match status" value="1"/>
</dbReference>
<reference evidence="2" key="1">
    <citation type="journal article" date="2021" name="Curr. Microbiol.">
        <title>Complete genome of nocamycin-producing strain Saccharothrix syringae NRRL B-16468 reveals the biosynthetic potential for secondary metabolites.</title>
        <authorList>
            <person name="Mo X."/>
            <person name="Yang S."/>
        </authorList>
    </citation>
    <scope>NUCLEOTIDE SEQUENCE [LARGE SCALE GENOMIC DNA]</scope>
    <source>
        <strain evidence="2">ATCC 51364 / DSM 43886 / JCM 6844 / KCTC 9398 / NBRC 14523 / NRRL B-16468 / INA 2240</strain>
    </source>
</reference>